<accession>A0A0J6SXZ7</accession>
<keyword evidence="3" id="KW-0732">Signal</keyword>
<dbReference type="PRINTS" id="PR00111">
    <property type="entry name" value="ABHYDROLASE"/>
</dbReference>
<evidence type="ECO:0000313" key="5">
    <source>
        <dbReference type="EMBL" id="KMO38599.1"/>
    </source>
</evidence>
<keyword evidence="1" id="KW-0808">Transferase</keyword>
<dbReference type="Pfam" id="PF00561">
    <property type="entry name" value="Abhydrolase_1"/>
    <property type="match status" value="1"/>
</dbReference>
<proteinExistence type="predicted"/>
<feature type="signal peptide" evidence="3">
    <location>
        <begin position="1"/>
        <end position="25"/>
    </location>
</feature>
<dbReference type="OrthoDB" id="9800754at2"/>
<dbReference type="InterPro" id="IPR008220">
    <property type="entry name" value="HAT_MetX-like"/>
</dbReference>
<evidence type="ECO:0000313" key="6">
    <source>
        <dbReference type="Proteomes" id="UP000036449"/>
    </source>
</evidence>
<feature type="active site" evidence="2">
    <location>
        <position position="332"/>
    </location>
</feature>
<sequence>MRVLGLLRAATAGAALSLIAFAALAADYPAPREGDWTVKDFTFHTGEVLPELRLHYTTVGDPKGEPVVVLHGTTGSAASMLTPGFAGELFGPGQPLDAAKHYIIIPDAIGHGKSSKPSDGLKTKFPRYNYDDMAEAQYRLLKEHLGLKRVRLIIGNSMGGMHAWILGVKHPEFMDALVPMASQPSEMGSRNWMMRRLLIETIRRDPTYADGEYTTQPSSLRVANVFFALATSGGTLALQKQGPTGAQADKLVDARLAAPFNADANDYIYQWESSRGYNPSAGLEAIEAAVLAINSADDERNPPETGIMEREMRRLKSGRLYLIPPSTETTGHGTTGFAKFYKQQLQEFLQSAPKRAM</sequence>
<feature type="domain" description="AB hydrolase-1" evidence="4">
    <location>
        <begin position="66"/>
        <end position="196"/>
    </location>
</feature>
<dbReference type="RefSeq" id="WP_048452028.1">
    <property type="nucleotide sequence ID" value="NZ_JBNNPJ010000014.1"/>
</dbReference>
<dbReference type="SUPFAM" id="SSF53474">
    <property type="entry name" value="alpha/beta-Hydrolases"/>
    <property type="match status" value="1"/>
</dbReference>
<protein>
    <recommendedName>
        <fullName evidence="4">AB hydrolase-1 domain-containing protein</fullName>
    </recommendedName>
</protein>
<dbReference type="PANTHER" id="PTHR32268:SF11">
    <property type="entry name" value="HOMOSERINE O-ACETYLTRANSFERASE"/>
    <property type="match status" value="1"/>
</dbReference>
<feature type="active site" evidence="2">
    <location>
        <position position="298"/>
    </location>
</feature>
<evidence type="ECO:0000256" key="1">
    <source>
        <dbReference type="ARBA" id="ARBA00022679"/>
    </source>
</evidence>
<evidence type="ECO:0000256" key="2">
    <source>
        <dbReference type="PIRSR" id="PIRSR000443-1"/>
    </source>
</evidence>
<organism evidence="5 6">
    <name type="scientific">Methylobacterium tarhaniae</name>
    <dbReference type="NCBI Taxonomy" id="1187852"/>
    <lineage>
        <taxon>Bacteria</taxon>
        <taxon>Pseudomonadati</taxon>
        <taxon>Pseudomonadota</taxon>
        <taxon>Alphaproteobacteria</taxon>
        <taxon>Hyphomicrobiales</taxon>
        <taxon>Methylobacteriaceae</taxon>
        <taxon>Methylobacterium</taxon>
    </lineage>
</organism>
<feature type="active site" description="Nucleophile" evidence="2">
    <location>
        <position position="157"/>
    </location>
</feature>
<feature type="chain" id="PRO_5005281560" description="AB hydrolase-1 domain-containing protein" evidence="3">
    <location>
        <begin position="26"/>
        <end position="357"/>
    </location>
</feature>
<dbReference type="GO" id="GO:0009086">
    <property type="term" value="P:methionine biosynthetic process"/>
    <property type="evidence" value="ECO:0007669"/>
    <property type="project" value="TreeGrafter"/>
</dbReference>
<evidence type="ECO:0000256" key="3">
    <source>
        <dbReference type="SAM" id="SignalP"/>
    </source>
</evidence>
<evidence type="ECO:0000259" key="4">
    <source>
        <dbReference type="Pfam" id="PF00561"/>
    </source>
</evidence>
<name>A0A0J6SXZ7_9HYPH</name>
<dbReference type="GO" id="GO:0004414">
    <property type="term" value="F:homoserine O-acetyltransferase activity"/>
    <property type="evidence" value="ECO:0007669"/>
    <property type="project" value="TreeGrafter"/>
</dbReference>
<dbReference type="PANTHER" id="PTHR32268">
    <property type="entry name" value="HOMOSERINE O-ACETYLTRANSFERASE"/>
    <property type="match status" value="1"/>
</dbReference>
<dbReference type="PATRIC" id="fig|1187852.3.peg.619"/>
<dbReference type="PIRSF" id="PIRSF000443">
    <property type="entry name" value="Homoser_Ac_trans"/>
    <property type="match status" value="1"/>
</dbReference>
<dbReference type="Proteomes" id="UP000036449">
    <property type="component" value="Unassembled WGS sequence"/>
</dbReference>
<dbReference type="EMBL" id="LABZ01000121">
    <property type="protein sequence ID" value="KMO38599.1"/>
    <property type="molecule type" value="Genomic_DNA"/>
</dbReference>
<dbReference type="Gene3D" id="3.40.50.1820">
    <property type="entry name" value="alpha/beta hydrolase"/>
    <property type="match status" value="1"/>
</dbReference>
<dbReference type="InterPro" id="IPR000073">
    <property type="entry name" value="AB_hydrolase_1"/>
</dbReference>
<dbReference type="NCBIfam" id="NF005071">
    <property type="entry name" value="PRK06489.1"/>
    <property type="match status" value="1"/>
</dbReference>
<keyword evidence="6" id="KW-1185">Reference proteome</keyword>
<dbReference type="GO" id="GO:0009092">
    <property type="term" value="P:homoserine metabolic process"/>
    <property type="evidence" value="ECO:0007669"/>
    <property type="project" value="TreeGrafter"/>
</dbReference>
<dbReference type="AlphaFoldDB" id="A0A0J6SXZ7"/>
<gene>
    <name evidence="5" type="ORF">VQ03_16765</name>
</gene>
<comment type="caution">
    <text evidence="5">The sequence shown here is derived from an EMBL/GenBank/DDBJ whole genome shotgun (WGS) entry which is preliminary data.</text>
</comment>
<dbReference type="InterPro" id="IPR029058">
    <property type="entry name" value="AB_hydrolase_fold"/>
</dbReference>
<reference evidence="5 6" key="1">
    <citation type="submission" date="2015-03" db="EMBL/GenBank/DDBJ databases">
        <title>Genome sequencing of Methylobacterium tarhaniae DSM 25844.</title>
        <authorList>
            <person name="Chaudhry V."/>
            <person name="Patil P.B."/>
        </authorList>
    </citation>
    <scope>NUCLEOTIDE SEQUENCE [LARGE SCALE GENOMIC DNA]</scope>
    <source>
        <strain evidence="5 6">DSM 25844</strain>
    </source>
</reference>